<proteinExistence type="predicted"/>
<dbReference type="GeneID" id="57347442"/>
<organism evidence="1 2">
    <name type="scientific">Pantoea brenneri</name>
    <dbReference type="NCBI Taxonomy" id="472694"/>
    <lineage>
        <taxon>Bacteria</taxon>
        <taxon>Pseudomonadati</taxon>
        <taxon>Pseudomonadota</taxon>
        <taxon>Gammaproteobacteria</taxon>
        <taxon>Enterobacterales</taxon>
        <taxon>Erwiniaceae</taxon>
        <taxon>Pantoea</taxon>
    </lineage>
</organism>
<accession>A0A7Y6NHT1</accession>
<dbReference type="Proteomes" id="UP000566985">
    <property type="component" value="Unassembled WGS sequence"/>
</dbReference>
<dbReference type="RefSeq" id="WP_069729866.1">
    <property type="nucleotide sequence ID" value="NZ_JABWPE010000031.1"/>
</dbReference>
<sequence length="147" mass="15898">MLSFKSNKEVVAAGHQFAKNIGKETSLLEMAKMVTELASRLDVANVRASLMAAEVLRINSVLPDTITALQLAGADMTLIDDLNAAMATPASDQWIRTLRGEAFGEARRAISTLGNHQQPGISHAINILSQMEMDLLRSRPVTLKVVS</sequence>
<reference evidence="1 2" key="1">
    <citation type="submission" date="2020-05" db="EMBL/GenBank/DDBJ databases">
        <title>Whole Genome Sequences of Enterobacteriales Associated with the International Space Station.</title>
        <authorList>
            <person name="Bharadwaj A."/>
            <person name="Daudu R."/>
            <person name="Singh N."/>
            <person name="Wood J."/>
            <person name="Debieu M."/>
            <person name="Mason C."/>
            <person name="Wang C."/>
            <person name="Venkateswaran K."/>
        </authorList>
    </citation>
    <scope>NUCLEOTIDE SEQUENCE [LARGE SCALE GENOMIC DNA]</scope>
    <source>
        <strain evidence="1 2">IF5SW-B1</strain>
    </source>
</reference>
<comment type="caution">
    <text evidence="1">The sequence shown here is derived from an EMBL/GenBank/DDBJ whole genome shotgun (WGS) entry which is preliminary data.</text>
</comment>
<dbReference type="EMBL" id="JABWPM010000031">
    <property type="protein sequence ID" value="NUY98726.1"/>
    <property type="molecule type" value="Genomic_DNA"/>
</dbReference>
<dbReference type="AlphaFoldDB" id="A0A7Y6NHT1"/>
<name>A0A7Y6NHT1_9GAMM</name>
<evidence type="ECO:0000313" key="1">
    <source>
        <dbReference type="EMBL" id="NUY98726.1"/>
    </source>
</evidence>
<evidence type="ECO:0000313" key="2">
    <source>
        <dbReference type="Proteomes" id="UP000566985"/>
    </source>
</evidence>
<protein>
    <submittedName>
        <fullName evidence="1">Uncharacterized protein</fullName>
    </submittedName>
</protein>
<gene>
    <name evidence="1" type="ORF">HU668_19940</name>
</gene>